<feature type="transmembrane region" description="Helical" evidence="7">
    <location>
        <begin position="160"/>
        <end position="179"/>
    </location>
</feature>
<keyword evidence="2 7" id="KW-0813">Transport</keyword>
<keyword evidence="10" id="KW-1185">Reference proteome</keyword>
<sequence length="396" mass="43539">MEPKLTKGPGVSLKNKPNFIQWLKLNLFNSWFNTLLTVLSLVVIVSVLTGVITWGVGANWSVISANFKLLIIGQYPVAHLWRAWVSLLVLMFLLGLSYGLYRNNILKVVFYFIAALVALHVVLPFITIGSKGWLVGAIATLFMGMLIGRRFPSLKKFSIVGWLLLYPVVIFFLNGFGILPTVKTNAWGGFTLNIIIASSAIVFSFPLGVLLALGRASKLPVIRSVCIFYIELIRGVPLISLLIVAMLVIPLFLPAGITIDSILRVTIAVTLFNAAYIAENVRGGLQSIPKSQYEAADALGLNVWKRTAFIILPQALRVTVPSMVGQSISIFKDTTLVAIVGVVDLLGIGRAVMANPEFLGTQKEIYVFVAFVFWLFCYLMSITSKQIEKSLKTSHS</sequence>
<dbReference type="NCBIfam" id="TIGR01726">
    <property type="entry name" value="HEQRo_perm_3TM"/>
    <property type="match status" value="1"/>
</dbReference>
<evidence type="ECO:0000256" key="1">
    <source>
        <dbReference type="ARBA" id="ARBA00004651"/>
    </source>
</evidence>
<feature type="transmembrane region" description="Helical" evidence="7">
    <location>
        <begin position="31"/>
        <end position="60"/>
    </location>
</feature>
<comment type="similarity">
    <text evidence="7">Belongs to the binding-protein-dependent transport system permease family.</text>
</comment>
<feature type="transmembrane region" description="Helical" evidence="7">
    <location>
        <begin position="132"/>
        <end position="148"/>
    </location>
</feature>
<dbReference type="AlphaFoldDB" id="A0A161QDP9"/>
<dbReference type="SUPFAM" id="SSF161098">
    <property type="entry name" value="MetI-like"/>
    <property type="match status" value="1"/>
</dbReference>
<reference evidence="9" key="1">
    <citation type="submission" date="2016-02" db="EMBL/GenBank/DDBJ databases">
        <title>Genome sequence of Bacillus trypoxylicola KCTC 13244(T).</title>
        <authorList>
            <person name="Jeong H."/>
            <person name="Park S.-H."/>
            <person name="Choi S.-K."/>
        </authorList>
    </citation>
    <scope>NUCLEOTIDE SEQUENCE [LARGE SCALE GENOMIC DNA]</scope>
    <source>
        <strain evidence="9">KCTC 13244</strain>
    </source>
</reference>
<evidence type="ECO:0000256" key="3">
    <source>
        <dbReference type="ARBA" id="ARBA00022475"/>
    </source>
</evidence>
<evidence type="ECO:0000256" key="6">
    <source>
        <dbReference type="ARBA" id="ARBA00023136"/>
    </source>
</evidence>
<feature type="transmembrane region" description="Helical" evidence="7">
    <location>
        <begin position="365"/>
        <end position="382"/>
    </location>
</feature>
<comment type="caution">
    <text evidence="9">The sequence shown here is derived from an EMBL/GenBank/DDBJ whole genome shotgun (WGS) entry which is preliminary data.</text>
</comment>
<feature type="transmembrane region" description="Helical" evidence="7">
    <location>
        <begin position="225"/>
        <end position="249"/>
    </location>
</feature>
<dbReference type="PROSITE" id="PS50928">
    <property type="entry name" value="ABC_TM1"/>
    <property type="match status" value="1"/>
</dbReference>
<protein>
    <submittedName>
        <fullName evidence="9">Amino acid ABC transporter permease</fullName>
    </submittedName>
</protein>
<dbReference type="Gene3D" id="1.10.3720.10">
    <property type="entry name" value="MetI-like"/>
    <property type="match status" value="1"/>
</dbReference>
<organism evidence="9 10">
    <name type="scientific">Alkalihalobacillus trypoxylicola</name>
    <dbReference type="NCBI Taxonomy" id="519424"/>
    <lineage>
        <taxon>Bacteria</taxon>
        <taxon>Bacillati</taxon>
        <taxon>Bacillota</taxon>
        <taxon>Bacilli</taxon>
        <taxon>Bacillales</taxon>
        <taxon>Bacillaceae</taxon>
        <taxon>Alkalihalobacillus</taxon>
    </lineage>
</organism>
<dbReference type="InterPro" id="IPR010065">
    <property type="entry name" value="AA_ABC_transptr_permease_3TM"/>
</dbReference>
<feature type="transmembrane region" description="Helical" evidence="7">
    <location>
        <begin position="80"/>
        <end position="101"/>
    </location>
</feature>
<keyword evidence="4 7" id="KW-0812">Transmembrane</keyword>
<dbReference type="CDD" id="cd06261">
    <property type="entry name" value="TM_PBP2"/>
    <property type="match status" value="1"/>
</dbReference>
<dbReference type="Proteomes" id="UP000075806">
    <property type="component" value="Unassembled WGS sequence"/>
</dbReference>
<keyword evidence="3" id="KW-1003">Cell membrane</keyword>
<feature type="transmembrane region" description="Helical" evidence="7">
    <location>
        <begin position="191"/>
        <end position="213"/>
    </location>
</feature>
<name>A0A161QDP9_9BACI</name>
<proteinExistence type="inferred from homology"/>
<evidence type="ECO:0000256" key="2">
    <source>
        <dbReference type="ARBA" id="ARBA00022448"/>
    </source>
</evidence>
<dbReference type="STRING" id="519424.AZF04_12200"/>
<dbReference type="InterPro" id="IPR043429">
    <property type="entry name" value="ArtM/GltK/GlnP/TcyL/YhdX-like"/>
</dbReference>
<dbReference type="RefSeq" id="WP_061950041.1">
    <property type="nucleotide sequence ID" value="NZ_LTAO01000038.1"/>
</dbReference>
<dbReference type="GO" id="GO:0006865">
    <property type="term" value="P:amino acid transport"/>
    <property type="evidence" value="ECO:0007669"/>
    <property type="project" value="TreeGrafter"/>
</dbReference>
<gene>
    <name evidence="9" type="ORF">AZF04_12200</name>
</gene>
<dbReference type="PANTHER" id="PTHR30614:SF41">
    <property type="entry name" value="INNER MEMBRANE AMINO-ACID ABC TRANSPORTER PERMEASE PROTEIN YHDY"/>
    <property type="match status" value="1"/>
</dbReference>
<dbReference type="InterPro" id="IPR035906">
    <property type="entry name" value="MetI-like_sf"/>
</dbReference>
<evidence type="ECO:0000313" key="10">
    <source>
        <dbReference type="Proteomes" id="UP000075806"/>
    </source>
</evidence>
<comment type="subcellular location">
    <subcellularLocation>
        <location evidence="1 7">Cell membrane</location>
        <topology evidence="1 7">Multi-pass membrane protein</topology>
    </subcellularLocation>
</comment>
<feature type="domain" description="ABC transmembrane type-1" evidence="8">
    <location>
        <begin position="190"/>
        <end position="384"/>
    </location>
</feature>
<evidence type="ECO:0000259" key="8">
    <source>
        <dbReference type="PROSITE" id="PS50928"/>
    </source>
</evidence>
<dbReference type="Pfam" id="PF00528">
    <property type="entry name" value="BPD_transp_1"/>
    <property type="match status" value="1"/>
</dbReference>
<evidence type="ECO:0000313" key="9">
    <source>
        <dbReference type="EMBL" id="KYG26567.1"/>
    </source>
</evidence>
<dbReference type="InterPro" id="IPR000515">
    <property type="entry name" value="MetI-like"/>
</dbReference>
<keyword evidence="6 7" id="KW-0472">Membrane</keyword>
<evidence type="ECO:0000256" key="5">
    <source>
        <dbReference type="ARBA" id="ARBA00022989"/>
    </source>
</evidence>
<evidence type="ECO:0000256" key="4">
    <source>
        <dbReference type="ARBA" id="ARBA00022692"/>
    </source>
</evidence>
<dbReference type="OrthoDB" id="9805999at2"/>
<dbReference type="PANTHER" id="PTHR30614">
    <property type="entry name" value="MEMBRANE COMPONENT OF AMINO ACID ABC TRANSPORTER"/>
    <property type="match status" value="1"/>
</dbReference>
<evidence type="ECO:0000256" key="7">
    <source>
        <dbReference type="RuleBase" id="RU363032"/>
    </source>
</evidence>
<keyword evidence="5 7" id="KW-1133">Transmembrane helix</keyword>
<dbReference type="GO" id="GO:0022857">
    <property type="term" value="F:transmembrane transporter activity"/>
    <property type="evidence" value="ECO:0007669"/>
    <property type="project" value="InterPro"/>
</dbReference>
<accession>A0A161QDP9</accession>
<feature type="transmembrane region" description="Helical" evidence="7">
    <location>
        <begin position="108"/>
        <end position="126"/>
    </location>
</feature>
<dbReference type="GO" id="GO:0043190">
    <property type="term" value="C:ATP-binding cassette (ABC) transporter complex"/>
    <property type="evidence" value="ECO:0007669"/>
    <property type="project" value="InterPro"/>
</dbReference>
<dbReference type="EMBL" id="LTAO01000038">
    <property type="protein sequence ID" value="KYG26567.1"/>
    <property type="molecule type" value="Genomic_DNA"/>
</dbReference>
<feature type="transmembrane region" description="Helical" evidence="7">
    <location>
        <begin position="335"/>
        <end position="353"/>
    </location>
</feature>